<dbReference type="RefSeq" id="WP_382357961.1">
    <property type="nucleotide sequence ID" value="NZ_JBHTGR010000006.1"/>
</dbReference>
<dbReference type="InterPro" id="IPR043129">
    <property type="entry name" value="ATPase_NBD"/>
</dbReference>
<dbReference type="Pfam" id="PF00480">
    <property type="entry name" value="ROK"/>
    <property type="match status" value="1"/>
</dbReference>
<dbReference type="Gene3D" id="3.30.420.40">
    <property type="match status" value="2"/>
</dbReference>
<dbReference type="PANTHER" id="PTHR18964">
    <property type="entry name" value="ROK (REPRESSOR, ORF, KINASE) FAMILY"/>
    <property type="match status" value="1"/>
</dbReference>
<dbReference type="InterPro" id="IPR000600">
    <property type="entry name" value="ROK"/>
</dbReference>
<evidence type="ECO:0000313" key="2">
    <source>
        <dbReference type="EMBL" id="MFC7746472.1"/>
    </source>
</evidence>
<proteinExistence type="inferred from homology"/>
<sequence length="298" mass="31998">MKAAAFDIGGTSIKYGVLNHQGEIIYKSKTATKANEGGMAIIDRVTKLAAYLQEQYELSGIAVSTAGQIDKQNGTVIHATDALPGYTGLNIKQELQTVFDLPVVVDNDVNCAALGEYWQGAAQGFDDFLCMTLGTGIGGAIIIDGQVYNGAAYSAGEFGHMTLYPGGEDCLCGDQGCYEQYASSRALEQRAANDFRKGITLPDLFAEAKRGNQDAEKVIDQWVGDVALGLKTLVHIFNPSLIVIGGGVSEQGSYLRDKLQTNVNACIMPSFQRALEIRFAQNENDANLQGAVYQLMQT</sequence>
<comment type="caution">
    <text evidence="2">The sequence shown here is derived from an EMBL/GenBank/DDBJ whole genome shotgun (WGS) entry which is preliminary data.</text>
</comment>
<dbReference type="Proteomes" id="UP001596620">
    <property type="component" value="Unassembled WGS sequence"/>
</dbReference>
<evidence type="ECO:0000313" key="3">
    <source>
        <dbReference type="Proteomes" id="UP001596620"/>
    </source>
</evidence>
<dbReference type="InterPro" id="IPR049874">
    <property type="entry name" value="ROK_cs"/>
</dbReference>
<gene>
    <name evidence="2" type="ORF">ACFQU8_04350</name>
</gene>
<keyword evidence="3" id="KW-1185">Reference proteome</keyword>
<name>A0ABW2URE2_9BACI</name>
<dbReference type="EMBL" id="JBHTGR010000006">
    <property type="protein sequence ID" value="MFC7746472.1"/>
    <property type="molecule type" value="Genomic_DNA"/>
</dbReference>
<reference evidence="3" key="1">
    <citation type="journal article" date="2019" name="Int. J. Syst. Evol. Microbiol.">
        <title>The Global Catalogue of Microorganisms (GCM) 10K type strain sequencing project: providing services to taxonomists for standard genome sequencing and annotation.</title>
        <authorList>
            <consortium name="The Broad Institute Genomics Platform"/>
            <consortium name="The Broad Institute Genome Sequencing Center for Infectious Disease"/>
            <person name="Wu L."/>
            <person name="Ma J."/>
        </authorList>
    </citation>
    <scope>NUCLEOTIDE SEQUENCE [LARGE SCALE GENOMIC DNA]</scope>
    <source>
        <strain evidence="3">JCM 30234</strain>
    </source>
</reference>
<comment type="similarity">
    <text evidence="1">Belongs to the ROK (NagC/XylR) family.</text>
</comment>
<dbReference type="SUPFAM" id="SSF53067">
    <property type="entry name" value="Actin-like ATPase domain"/>
    <property type="match status" value="1"/>
</dbReference>
<evidence type="ECO:0000256" key="1">
    <source>
        <dbReference type="ARBA" id="ARBA00006479"/>
    </source>
</evidence>
<protein>
    <submittedName>
        <fullName evidence="2">ROK family protein</fullName>
    </submittedName>
</protein>
<dbReference type="PROSITE" id="PS01125">
    <property type="entry name" value="ROK"/>
    <property type="match status" value="1"/>
</dbReference>
<organism evidence="2 3">
    <name type="scientific">Lentibacillus kimchii</name>
    <dbReference type="NCBI Taxonomy" id="1542911"/>
    <lineage>
        <taxon>Bacteria</taxon>
        <taxon>Bacillati</taxon>
        <taxon>Bacillota</taxon>
        <taxon>Bacilli</taxon>
        <taxon>Bacillales</taxon>
        <taxon>Bacillaceae</taxon>
        <taxon>Lentibacillus</taxon>
    </lineage>
</organism>
<accession>A0ABW2URE2</accession>
<dbReference type="PANTHER" id="PTHR18964:SF165">
    <property type="entry name" value="BETA-GLUCOSIDE KINASE"/>
    <property type="match status" value="1"/>
</dbReference>
<dbReference type="CDD" id="cd24068">
    <property type="entry name" value="ASKHA_NBD_ROK_FnNanK-like"/>
    <property type="match status" value="1"/>
</dbReference>